<organism evidence="9 10">
    <name type="scientific">Acacia crassicarpa</name>
    <name type="common">northern wattle</name>
    <dbReference type="NCBI Taxonomy" id="499986"/>
    <lineage>
        <taxon>Eukaryota</taxon>
        <taxon>Viridiplantae</taxon>
        <taxon>Streptophyta</taxon>
        <taxon>Embryophyta</taxon>
        <taxon>Tracheophyta</taxon>
        <taxon>Spermatophyta</taxon>
        <taxon>Magnoliopsida</taxon>
        <taxon>eudicotyledons</taxon>
        <taxon>Gunneridae</taxon>
        <taxon>Pentapetalae</taxon>
        <taxon>rosids</taxon>
        <taxon>fabids</taxon>
        <taxon>Fabales</taxon>
        <taxon>Fabaceae</taxon>
        <taxon>Caesalpinioideae</taxon>
        <taxon>mimosoid clade</taxon>
        <taxon>Acacieae</taxon>
        <taxon>Acacia</taxon>
    </lineage>
</organism>
<evidence type="ECO:0000256" key="4">
    <source>
        <dbReference type="ARBA" id="ARBA00023163"/>
    </source>
</evidence>
<keyword evidence="7" id="KW-0472">Membrane</keyword>
<dbReference type="GO" id="GO:0003712">
    <property type="term" value="F:transcription coregulator activity"/>
    <property type="evidence" value="ECO:0007669"/>
    <property type="project" value="InterPro"/>
</dbReference>
<dbReference type="GO" id="GO:0006357">
    <property type="term" value="P:regulation of transcription by RNA polymerase II"/>
    <property type="evidence" value="ECO:0007669"/>
    <property type="project" value="InterPro"/>
</dbReference>
<evidence type="ECO:0000256" key="5">
    <source>
        <dbReference type="ARBA" id="ARBA00023242"/>
    </source>
</evidence>
<evidence type="ECO:0000256" key="3">
    <source>
        <dbReference type="ARBA" id="ARBA00023015"/>
    </source>
</evidence>
<protein>
    <recommendedName>
        <fullName evidence="8">Mediator complex subunit Med12 domain-containing protein</fullName>
    </recommendedName>
</protein>
<feature type="region of interest" description="Disordered" evidence="6">
    <location>
        <begin position="1939"/>
        <end position="1984"/>
    </location>
</feature>
<feature type="transmembrane region" description="Helical" evidence="7">
    <location>
        <begin position="1450"/>
        <end position="1469"/>
    </location>
</feature>
<evidence type="ECO:0000256" key="6">
    <source>
        <dbReference type="SAM" id="MobiDB-lite"/>
    </source>
</evidence>
<reference evidence="9" key="1">
    <citation type="submission" date="2023-10" db="EMBL/GenBank/DDBJ databases">
        <title>Chromosome-level genome of the transformable northern wattle, Acacia crassicarpa.</title>
        <authorList>
            <person name="Massaro I."/>
            <person name="Sinha N.R."/>
            <person name="Poethig S."/>
            <person name="Leichty A.R."/>
        </authorList>
    </citation>
    <scope>NUCLEOTIDE SEQUENCE</scope>
    <source>
        <strain evidence="9">Acra3RX</strain>
        <tissue evidence="9">Leaf</tissue>
    </source>
</reference>
<dbReference type="Proteomes" id="UP001293593">
    <property type="component" value="Unassembled WGS sequence"/>
</dbReference>
<dbReference type="SMART" id="SM01281">
    <property type="entry name" value="Med12"/>
    <property type="match status" value="1"/>
</dbReference>
<evidence type="ECO:0000256" key="1">
    <source>
        <dbReference type="ARBA" id="ARBA00004123"/>
    </source>
</evidence>
<sequence>MQRYHAGSCTSAVNNNAIGGPSARDTGRSESSLPANYLINSRRQPQLTPYKLRCDKEPLNTRLGPPDFFPQAPNCPEETLTREYVQSGYRETVEGLEEAREISLNQVTNFNKTIVLNCKEAIRKRLRAINESRVQKRKAGQVYGIPLSGSQLTKPGVFPELRPCGEDLRKKWIEGLSQQHKRLRSLADHVPHGYKKKQLLEVLIKNNVPLQRATWFIKVTYLNQVRAGSASVSSGTADKTQLTRSEHWTKDVVDYLQSLLDEFFSKNASHFAPNSRDRSPQMPYAGSLQHRMDSLSSFSDSDEPFLHFKWWYVVRLLQWHHTEGLILPSLVIDWVLTQFKEKQMLEILQLLLPIIYGFLETIVLSQAYVRSLAGIALRIIRDPAPGGSDLVDNSRRAYTTSALIEMLRYLILAAPDTFVALDCFPLPSCVLSHTVNDGNFVLKTSEVAGKIKSGSEDVAFMFRSKGLDAQYQSLAFSHVVSSIQKHAEDLVKAANPGYPGYCLAKAAQVLDRSLVLGDIQGAYKLLFDDLCDGVVSEGWISKVSPCLRLSLKWIGTVNTSLIHSVFFLCEWATCDFRDFRSAPLCDIKFTGRKDLSQVHIAVRILKMKMRDMQNPARRKNESIHGVSNLAKPSGQPSTQAFLANVSKVKYKSKNGYRSRSSSLMFESPGPLHDIIVCWIDQHVVHKGEGLKRLHLFIVELTRAGIFYPLAYVRQLIVSGIMDMNVNVVDLERQKRHFRILKQLPGQFLRDALEESGLVEGLQLEEALQIYSNERRLMLHSPLNDHLNDNNSAGLSGLKKKFPDWTKDGASMGPIEQWKNVPSKLSSKNVKNDIDIEELKEAISMLLQLPDSFSNLSSAGSDESQGSVKRPIGSPQSKTDLGEGTPGCEECRKAKRLKLSEERNSLGQGHSPVLSDDEDTWWVKKGLKTLEPLKVDQPLKPIKQVTKSRQKSVRKTQSLAQLAAARIEGSQGASTSHVCDNRVNCPHHRSGNDGNVLKSVDGNRTSRSGDIVSIGKMLKRLRVVEKRSVTVWLMTVVRRLVEETEKNVGKVGQFGRPFTVVDGRSSIRWKLGEDELSAILYLMDISDDLVSAVKFLLWLLPKVVSSPNSTVHSGRNVLMLPRNVESQVCDVGEAFLLSSLRRYENILAAADLIPEALSTAMHRTAAIVASNGRISGSGTLPFTRYLLKKYGNVTSVIEWEKNFKATCDKRLSSELESGRLMDGESGISLGAPPGVEDLDDFFRQKISGGRLSRVGLGMRDIVQRNVEEAIHYLFGKERKVFTSSTTKGPAIEKWDNGYQTAQQIVVGLVECIRQTGGAAQEGDPSLVSSAVSAIVGSVGPTLAKMPDFSGGNSHSSSASATTSLNYARCILRMHITCLCLLKEALGERQSRVFEIALATEAFTALAGVFAPGKASRGQFQMSPEAHDTNTSISNDVQNNSNKAVVGKATKIAAAVSALVVGAIIYGVISLERMVTILKLKEGLDVVQFARSTRSNSNGNARSGGAFKVDGSIELYVHWFRLLVGNCRTICEGLVVELLGEPSIIALLRMQRMLPLSLVFPPAYSIFAFVMWRPFNMNANIAVREDMNQLYQSLTMAMNDAVKHLPFRDICLRDSQGLYDLMAADASDAEFANLLELNGSDMHLKSKAFVPLRARLFLNAIIDCKVLPSMFTQEDGSRISGHGESKIRFSDSESKLQDKLVNVLDSLQPAKFHWQWVELRLLLNEQALIEKLEAHDMSLADAIQLSSPSSEKAASASENENNFIEFILTRLLVRPDAAPLFSELVHLFGRSLEDSMLLQAKWFLGGQDVLFGRKTIRQRLNNIAENKGLSVKTQFWEPWGWCSPGSDPLTNKGDKKRFDAACLEEGEVVEEGMDLKRTLKGLSHGPDSENLSLIQQHVTERALIGLILPCIDQISEESRNSFANDLIKQLYNIEQQITAVTRGPSKPSGGTPPGIEGQTNKVNSRKNIRGGSPGLGRRPAAAAVSVTDSAPPSAAALRASMSLRLQLLMRFLPILCTDREPSVRNMRNSLASVIFRLLCNRVVHEDADVSVNAMHSSLLKREVESPSEAALVDFSVDGLFDRCLLVLHALLCDCLPCWLKSKPSSKTSNDPGRDFSGSDRELLETLQNELDRVQLPDTIRWRIQAAMPVLHPSLRCSLSCQPPSVPLSAIVSLQPGVATSSSNVPQKNLIPSSRSAANTSGKLKQQDNDFEVDPWTLLEDGAGLSPSASNTAIIGSGDHVNLRAASWLKGAIRMRRTDLTYIGAVDDES</sequence>
<dbReference type="PANTHER" id="PTHR46567:SF1">
    <property type="entry name" value="MEDIATOR OF RNA POLYMERASE II TRANSCRIPTION SUBUNIT 12"/>
    <property type="match status" value="1"/>
</dbReference>
<dbReference type="PANTHER" id="PTHR46567">
    <property type="entry name" value="MEDIATOR OF RNA POLYMERASE II TRANSCRIPTION SUBUNIT 12"/>
    <property type="match status" value="1"/>
</dbReference>
<dbReference type="GO" id="GO:0016592">
    <property type="term" value="C:mediator complex"/>
    <property type="evidence" value="ECO:0007669"/>
    <property type="project" value="InterPro"/>
</dbReference>
<feature type="region of interest" description="Disordered" evidence="6">
    <location>
        <begin position="2178"/>
        <end position="2204"/>
    </location>
</feature>
<keyword evidence="7" id="KW-1133">Transmembrane helix</keyword>
<evidence type="ECO:0000313" key="9">
    <source>
        <dbReference type="EMBL" id="KAK4266841.1"/>
    </source>
</evidence>
<keyword evidence="7" id="KW-0812">Transmembrane</keyword>
<dbReference type="InterPro" id="IPR019035">
    <property type="entry name" value="Mediator_Med12"/>
</dbReference>
<proteinExistence type="inferred from homology"/>
<dbReference type="Pfam" id="PF09497">
    <property type="entry name" value="Med12"/>
    <property type="match status" value="1"/>
</dbReference>
<keyword evidence="3" id="KW-0805">Transcription regulation</keyword>
<evidence type="ECO:0000256" key="2">
    <source>
        <dbReference type="ARBA" id="ARBA00010289"/>
    </source>
</evidence>
<feature type="compositionally biased region" description="Polar residues" evidence="6">
    <location>
        <begin position="855"/>
        <end position="866"/>
    </location>
</feature>
<feature type="compositionally biased region" description="Polar residues" evidence="6">
    <location>
        <begin position="8"/>
        <end position="17"/>
    </location>
</feature>
<feature type="domain" description="Mediator complex subunit Med12" evidence="8">
    <location>
        <begin position="157"/>
        <end position="218"/>
    </location>
</feature>
<dbReference type="EMBL" id="JAWXYG010000007">
    <property type="protein sequence ID" value="KAK4266841.1"/>
    <property type="molecule type" value="Genomic_DNA"/>
</dbReference>
<accession>A0AAE1JAP0</accession>
<keyword evidence="5" id="KW-0539">Nucleus</keyword>
<comment type="caution">
    <text evidence="9">The sequence shown here is derived from an EMBL/GenBank/DDBJ whole genome shotgun (WGS) entry which is preliminary data.</text>
</comment>
<comment type="similarity">
    <text evidence="2">Belongs to the Mediator complex subunit 12 family.</text>
</comment>
<name>A0AAE1JAP0_9FABA</name>
<evidence type="ECO:0000256" key="7">
    <source>
        <dbReference type="SAM" id="Phobius"/>
    </source>
</evidence>
<feature type="region of interest" description="Disordered" evidence="6">
    <location>
        <begin position="1"/>
        <end position="40"/>
    </location>
</feature>
<comment type="subcellular location">
    <subcellularLocation>
        <location evidence="1">Nucleus</location>
    </subcellularLocation>
</comment>
<keyword evidence="10" id="KW-1185">Reference proteome</keyword>
<feature type="compositionally biased region" description="Polar residues" evidence="6">
    <location>
        <begin position="29"/>
        <end position="40"/>
    </location>
</feature>
<feature type="transmembrane region" description="Helical" evidence="7">
    <location>
        <begin position="1551"/>
        <end position="1570"/>
    </location>
</feature>
<keyword evidence="4" id="KW-0804">Transcription</keyword>
<evidence type="ECO:0000259" key="8">
    <source>
        <dbReference type="SMART" id="SM01281"/>
    </source>
</evidence>
<gene>
    <name evidence="9" type="ORF">QN277_023709</name>
</gene>
<evidence type="ECO:0000313" key="10">
    <source>
        <dbReference type="Proteomes" id="UP001293593"/>
    </source>
</evidence>
<feature type="compositionally biased region" description="Polar residues" evidence="6">
    <location>
        <begin position="2178"/>
        <end position="2201"/>
    </location>
</feature>
<feature type="region of interest" description="Disordered" evidence="6">
    <location>
        <begin position="855"/>
        <end position="887"/>
    </location>
</feature>